<proteinExistence type="predicted"/>
<keyword evidence="3" id="KW-1185">Reference proteome</keyword>
<accession>C5T2G5</accession>
<evidence type="ECO:0000256" key="1">
    <source>
        <dbReference type="SAM" id="Phobius"/>
    </source>
</evidence>
<comment type="caution">
    <text evidence="2">The sequence shown here is derived from an EMBL/GenBank/DDBJ whole genome shotgun (WGS) entry which is preliminary data.</text>
</comment>
<reference evidence="2 3" key="1">
    <citation type="submission" date="2009-05" db="EMBL/GenBank/DDBJ databases">
        <title>The draft genome of Acidovorax delafieldii 2AN.</title>
        <authorList>
            <consortium name="US DOE Joint Genome Institute (JGI-PGF)"/>
            <person name="Lucas S."/>
            <person name="Copeland A."/>
            <person name="Lapidus A."/>
            <person name="Glavina del Rio T."/>
            <person name="Tice H."/>
            <person name="Bruce D."/>
            <person name="Goodwin L."/>
            <person name="Pitluck S."/>
            <person name="Larimer F."/>
            <person name="Land M.L."/>
            <person name="Hauser L."/>
            <person name="Shelobolina E.S."/>
            <person name="Picardal F."/>
            <person name="Roden E."/>
            <person name="Emerson D."/>
        </authorList>
    </citation>
    <scope>NUCLEOTIDE SEQUENCE [LARGE SCALE GENOMIC DNA]</scope>
    <source>
        <strain evidence="2 3">2AN</strain>
    </source>
</reference>
<dbReference type="Proteomes" id="UP000003856">
    <property type="component" value="Unassembled WGS sequence"/>
</dbReference>
<evidence type="ECO:0000313" key="3">
    <source>
        <dbReference type="Proteomes" id="UP000003856"/>
    </source>
</evidence>
<dbReference type="SUPFAM" id="SSF51261">
    <property type="entry name" value="Duplicated hybrid motif"/>
    <property type="match status" value="1"/>
</dbReference>
<keyword evidence="1" id="KW-0812">Transmembrane</keyword>
<dbReference type="Gene3D" id="2.70.70.10">
    <property type="entry name" value="Glucose Permease (Domain IIA)"/>
    <property type="match status" value="1"/>
</dbReference>
<sequence length="234" mass="25803">MIITDARFARSRTIYLTGPRLLLAMLLSLVLVAVGLYHWVSLQGAREGWPVVGGVVRLIARDEFAERGRFMRANHDAMARRVGGHAGQDGAQLDSLGERVQGLAGRHASRRWQRGALVGARPLTMDELQATLGDLARLTAQRMDLITVLESRLFDRHIRKKMVPTRMPVTRKTPGSSFGWRLDLFTGQSALHTGLDFQANTGTPIFAAAGGVVVAQEFHPLVVPWSRSTTATNW</sequence>
<feature type="transmembrane region" description="Helical" evidence="1">
    <location>
        <begin position="21"/>
        <end position="40"/>
    </location>
</feature>
<organism evidence="2 3">
    <name type="scientific">Acidovorax delafieldii 2AN</name>
    <dbReference type="NCBI Taxonomy" id="573060"/>
    <lineage>
        <taxon>Bacteria</taxon>
        <taxon>Pseudomonadati</taxon>
        <taxon>Pseudomonadota</taxon>
        <taxon>Betaproteobacteria</taxon>
        <taxon>Burkholderiales</taxon>
        <taxon>Comamonadaceae</taxon>
        <taxon>Acidovorax</taxon>
    </lineage>
</organism>
<dbReference type="AlphaFoldDB" id="C5T2G5"/>
<keyword evidence="1" id="KW-1133">Transmembrane helix</keyword>
<dbReference type="EMBL" id="ACQT01000019">
    <property type="protein sequence ID" value="EER61355.1"/>
    <property type="molecule type" value="Genomic_DNA"/>
</dbReference>
<protein>
    <submittedName>
        <fullName evidence="2">Peptidase M23B</fullName>
    </submittedName>
</protein>
<evidence type="ECO:0000313" key="2">
    <source>
        <dbReference type="EMBL" id="EER61355.1"/>
    </source>
</evidence>
<gene>
    <name evidence="2" type="ORF">AcdelDRAFT_1095</name>
</gene>
<dbReference type="PATRIC" id="fig|573060.9.peg.4109"/>
<name>C5T2G5_ACIDE</name>
<dbReference type="InterPro" id="IPR011055">
    <property type="entry name" value="Dup_hybrid_motif"/>
</dbReference>
<keyword evidence="1" id="KW-0472">Membrane</keyword>